<evidence type="ECO:0000313" key="2">
    <source>
        <dbReference type="Proteomes" id="UP000075901"/>
    </source>
</evidence>
<sequence length="180" mass="20219">MMKNETFYLAGTACGAWESRIFPALCETVVNSPNFKVRINAAQALSVIGKREHYGTFFQSTWLALLQALEQSDNLVDYNEYKRRDALQEQLCLSLAHLLRLAAKDDVVPMASVLLPLYDAVRGNWVRVISRILPEKSAALLESYRVLMELRKSNKGDGGETIPASSWDLLLKCFTDSDVC</sequence>
<proteinExistence type="predicted"/>
<dbReference type="InterPro" id="IPR016024">
    <property type="entry name" value="ARM-type_fold"/>
</dbReference>
<dbReference type="PANTHER" id="PTHR13366">
    <property type="entry name" value="MALARIA ANTIGEN-RELATED"/>
    <property type="match status" value="1"/>
</dbReference>
<dbReference type="Proteomes" id="UP000075901">
    <property type="component" value="Unassembled WGS sequence"/>
</dbReference>
<dbReference type="EnsemblMetazoa" id="AMAM021014-RA">
    <property type="protein sequence ID" value="AMAM021014-PA"/>
    <property type="gene ID" value="AMAM021014"/>
</dbReference>
<evidence type="ECO:0000313" key="1">
    <source>
        <dbReference type="EnsemblMetazoa" id="AMAM021014-PA"/>
    </source>
</evidence>
<protein>
    <submittedName>
        <fullName evidence="1">Uncharacterized protein</fullName>
    </submittedName>
</protein>
<name>A0A182T769_9DIPT</name>
<keyword evidence="2" id="KW-1185">Reference proteome</keyword>
<dbReference type="VEuPathDB" id="VectorBase:AMAM021014"/>
<accession>A0A182T769</accession>
<dbReference type="InterPro" id="IPR052107">
    <property type="entry name" value="HEAT6"/>
</dbReference>
<reference evidence="2" key="1">
    <citation type="submission" date="2013-09" db="EMBL/GenBank/DDBJ databases">
        <title>The Genome Sequence of Anopheles maculatus species B.</title>
        <authorList>
            <consortium name="The Broad Institute Genomics Platform"/>
            <person name="Neafsey D.E."/>
            <person name="Besansky N."/>
            <person name="Howell P."/>
            <person name="Walton C."/>
            <person name="Young S.K."/>
            <person name="Zeng Q."/>
            <person name="Gargeya S."/>
            <person name="Fitzgerald M."/>
            <person name="Haas B."/>
            <person name="Abouelleil A."/>
            <person name="Allen A.W."/>
            <person name="Alvarado L."/>
            <person name="Arachchi H.M."/>
            <person name="Berlin A.M."/>
            <person name="Chapman S.B."/>
            <person name="Gainer-Dewar J."/>
            <person name="Goldberg J."/>
            <person name="Griggs A."/>
            <person name="Gujja S."/>
            <person name="Hansen M."/>
            <person name="Howarth C."/>
            <person name="Imamovic A."/>
            <person name="Ireland A."/>
            <person name="Larimer J."/>
            <person name="McCowan C."/>
            <person name="Murphy C."/>
            <person name="Pearson M."/>
            <person name="Poon T.W."/>
            <person name="Priest M."/>
            <person name="Roberts A."/>
            <person name="Saif S."/>
            <person name="Shea T."/>
            <person name="Sisk P."/>
            <person name="Sykes S."/>
            <person name="Wortman J."/>
            <person name="Nusbaum C."/>
            <person name="Birren B."/>
        </authorList>
    </citation>
    <scope>NUCLEOTIDE SEQUENCE [LARGE SCALE GENOMIC DNA]</scope>
    <source>
        <strain evidence="2">maculatus3</strain>
    </source>
</reference>
<dbReference type="InterPro" id="IPR011989">
    <property type="entry name" value="ARM-like"/>
</dbReference>
<dbReference type="SUPFAM" id="SSF48371">
    <property type="entry name" value="ARM repeat"/>
    <property type="match status" value="1"/>
</dbReference>
<dbReference type="AlphaFoldDB" id="A0A182T769"/>
<dbReference type="PANTHER" id="PTHR13366:SF0">
    <property type="entry name" value="HEAT REPEAT-CONTAINING PROTEIN 6"/>
    <property type="match status" value="1"/>
</dbReference>
<reference evidence="1" key="2">
    <citation type="submission" date="2020-05" db="UniProtKB">
        <authorList>
            <consortium name="EnsemblMetazoa"/>
        </authorList>
    </citation>
    <scope>IDENTIFICATION</scope>
    <source>
        <strain evidence="1">maculatus3</strain>
    </source>
</reference>
<dbReference type="Gene3D" id="1.25.10.10">
    <property type="entry name" value="Leucine-rich Repeat Variant"/>
    <property type="match status" value="1"/>
</dbReference>
<organism evidence="1 2">
    <name type="scientific">Anopheles maculatus</name>
    <dbReference type="NCBI Taxonomy" id="74869"/>
    <lineage>
        <taxon>Eukaryota</taxon>
        <taxon>Metazoa</taxon>
        <taxon>Ecdysozoa</taxon>
        <taxon>Arthropoda</taxon>
        <taxon>Hexapoda</taxon>
        <taxon>Insecta</taxon>
        <taxon>Pterygota</taxon>
        <taxon>Neoptera</taxon>
        <taxon>Endopterygota</taxon>
        <taxon>Diptera</taxon>
        <taxon>Nematocera</taxon>
        <taxon>Culicoidea</taxon>
        <taxon>Culicidae</taxon>
        <taxon>Anophelinae</taxon>
        <taxon>Anopheles</taxon>
        <taxon>Anopheles maculatus group</taxon>
    </lineage>
</organism>